<dbReference type="Proteomes" id="UP000006238">
    <property type="component" value="Unassembled WGS sequence"/>
</dbReference>
<dbReference type="InterPro" id="IPR000683">
    <property type="entry name" value="Gfo/Idh/MocA-like_OxRdtase_N"/>
</dbReference>
<keyword evidence="6" id="KW-1185">Reference proteome</keyword>
<evidence type="ECO:0000313" key="6">
    <source>
        <dbReference type="Proteomes" id="UP000006238"/>
    </source>
</evidence>
<dbReference type="Pfam" id="PF01408">
    <property type="entry name" value="GFO_IDH_MocA"/>
    <property type="match status" value="1"/>
</dbReference>
<dbReference type="eggNOG" id="COG0673">
    <property type="taxonomic scope" value="Bacteria"/>
</dbReference>
<dbReference type="Gene3D" id="3.40.50.720">
    <property type="entry name" value="NAD(P)-binding Rossmann-like Domain"/>
    <property type="match status" value="1"/>
</dbReference>
<dbReference type="InterPro" id="IPR055170">
    <property type="entry name" value="GFO_IDH_MocA-like_dom"/>
</dbReference>
<comment type="caution">
    <text evidence="5">The sequence shown here is derived from an EMBL/GenBank/DDBJ whole genome shotgun (WGS) entry which is preliminary data.</text>
</comment>
<dbReference type="EMBL" id="ABWN01000035">
    <property type="protein sequence ID" value="EFF67871.1"/>
    <property type="molecule type" value="Genomic_DNA"/>
</dbReference>
<dbReference type="InterPro" id="IPR050984">
    <property type="entry name" value="Gfo/Idh/MocA_domain"/>
</dbReference>
<name>D4S1X3_9FIRM</name>
<dbReference type="Pfam" id="PF22725">
    <property type="entry name" value="GFO_IDH_MocA_C3"/>
    <property type="match status" value="1"/>
</dbReference>
<dbReference type="InterPro" id="IPR036291">
    <property type="entry name" value="NAD(P)-bd_dom_sf"/>
</dbReference>
<dbReference type="GO" id="GO:0016491">
    <property type="term" value="F:oxidoreductase activity"/>
    <property type="evidence" value="ECO:0007669"/>
    <property type="project" value="UniProtKB-KW"/>
</dbReference>
<feature type="domain" description="Gfo/Idh/MocA-like oxidoreductase N-terminal" evidence="3">
    <location>
        <begin position="47"/>
        <end position="145"/>
    </location>
</feature>
<dbReference type="GO" id="GO:0000166">
    <property type="term" value="F:nucleotide binding"/>
    <property type="evidence" value="ECO:0007669"/>
    <property type="project" value="InterPro"/>
</dbReference>
<proteinExistence type="inferred from homology"/>
<comment type="similarity">
    <text evidence="1">Belongs to the Gfo/Idh/MocA family.</text>
</comment>
<evidence type="ECO:0000313" key="5">
    <source>
        <dbReference type="EMBL" id="EFF67871.1"/>
    </source>
</evidence>
<protein>
    <submittedName>
        <fullName evidence="5">Oxidoreductase, NAD-binding domain protein</fullName>
    </submittedName>
</protein>
<dbReference type="SUPFAM" id="SSF55347">
    <property type="entry name" value="Glyceraldehyde-3-phosphate dehydrogenase-like, C-terminal domain"/>
    <property type="match status" value="1"/>
</dbReference>
<gene>
    <name evidence="5" type="ORF">BUTYVIB_02095</name>
</gene>
<evidence type="ECO:0000259" key="4">
    <source>
        <dbReference type="Pfam" id="PF22725"/>
    </source>
</evidence>
<dbReference type="PANTHER" id="PTHR22604:SF105">
    <property type="entry name" value="TRANS-1,2-DIHYDROBENZENE-1,2-DIOL DEHYDROGENASE"/>
    <property type="match status" value="1"/>
</dbReference>
<organism evidence="5 6">
    <name type="scientific">Eshraghiella crossota DSM 2876</name>
    <dbReference type="NCBI Taxonomy" id="511680"/>
    <lineage>
        <taxon>Bacteria</taxon>
        <taxon>Bacillati</taxon>
        <taxon>Bacillota</taxon>
        <taxon>Clostridia</taxon>
        <taxon>Lachnospirales</taxon>
        <taxon>Lachnospiraceae</taxon>
        <taxon>Eshraghiella</taxon>
    </lineage>
</organism>
<evidence type="ECO:0000256" key="1">
    <source>
        <dbReference type="ARBA" id="ARBA00010928"/>
    </source>
</evidence>
<evidence type="ECO:0000259" key="3">
    <source>
        <dbReference type="Pfam" id="PF01408"/>
    </source>
</evidence>
<evidence type="ECO:0000256" key="2">
    <source>
        <dbReference type="ARBA" id="ARBA00023002"/>
    </source>
</evidence>
<keyword evidence="2" id="KW-0560">Oxidoreductase</keyword>
<dbReference type="SUPFAM" id="SSF51735">
    <property type="entry name" value="NAD(P)-binding Rossmann-fold domains"/>
    <property type="match status" value="1"/>
</dbReference>
<dbReference type="RefSeq" id="WP_005604067.1">
    <property type="nucleotide sequence ID" value="NZ_GG663524.1"/>
</dbReference>
<dbReference type="HOGENOM" id="CLU_023194_5_0_9"/>
<sequence length="345" mass="38853">MKRIGIICPSEIAFRRFLPALKEIKDAEFAGVAVATPEEWFGDSLSDTPKDTIEQVRRNEFKKADSFVEQYGGKVIDGYENLIKSEDIDVVYLPLPPALHYKWAKKVISNGKHLFCEKPFTISKADTYNLIEAATKQNVAFHENYMFAFHKQIEDIKKIVADGEIGNVRLIRIDFGFPKRAQNDFRYNKKLGGGALFDCGGYPVKLARILLGGDVHITDANFIMSEEHNVDLYGSATLKNEKGDVAQISFGMDNDYRCNLDIWGSEGSIFTGRILTAPSGFVPMATIRKNGVASEIELSADDTFKKSIEYFLKSIDDESIRKKIADDIKTQADLIDEFIEKSEMK</sequence>
<feature type="domain" description="GFO/IDH/MocA-like oxidoreductase" evidence="4">
    <location>
        <begin position="155"/>
        <end position="269"/>
    </location>
</feature>
<dbReference type="GeneID" id="98917778"/>
<reference evidence="5 6" key="1">
    <citation type="submission" date="2010-02" db="EMBL/GenBank/DDBJ databases">
        <authorList>
            <person name="Weinstock G."/>
            <person name="Sodergren E."/>
            <person name="Clifton S."/>
            <person name="Fulton L."/>
            <person name="Fulton B."/>
            <person name="Courtney L."/>
            <person name="Fronick C."/>
            <person name="Harrison M."/>
            <person name="Strong C."/>
            <person name="Farmer C."/>
            <person name="Delahaunty K."/>
            <person name="Markovic C."/>
            <person name="Hall O."/>
            <person name="Minx P."/>
            <person name="Tomlinson C."/>
            <person name="Mitreva M."/>
            <person name="Nelson J."/>
            <person name="Hou S."/>
            <person name="Wollam A."/>
            <person name="Pepin K.H."/>
            <person name="Johnson M."/>
            <person name="Bhonagiri V."/>
            <person name="Zhang X."/>
            <person name="Suruliraj S."/>
            <person name="Warren W."/>
            <person name="Chinwalla A."/>
            <person name="Mardis E.R."/>
            <person name="Wilson R.K."/>
        </authorList>
    </citation>
    <scope>NUCLEOTIDE SEQUENCE [LARGE SCALE GENOMIC DNA]</scope>
    <source>
        <strain evidence="5 6">DSM 2876</strain>
    </source>
</reference>
<accession>D4S1X3</accession>
<dbReference type="AlphaFoldDB" id="D4S1X3"/>
<dbReference type="PANTHER" id="PTHR22604">
    <property type="entry name" value="OXIDOREDUCTASES"/>
    <property type="match status" value="1"/>
</dbReference>
<dbReference type="Gene3D" id="3.30.360.10">
    <property type="entry name" value="Dihydrodipicolinate Reductase, domain 2"/>
    <property type="match status" value="1"/>
</dbReference>